<name>A0A0B7AY91_9EUPU</name>
<sequence length="66" mass="6992">ISGLLMPYALRGVDRRGIPITELFTAACKHEELLNLTTEVKAQDLTSSQSGGIGNKLNQSGYAGGE</sequence>
<protein>
    <submittedName>
        <fullName evidence="2">Uncharacterized protein</fullName>
    </submittedName>
</protein>
<reference evidence="2" key="1">
    <citation type="submission" date="2014-12" db="EMBL/GenBank/DDBJ databases">
        <title>Insight into the proteome of Arion vulgaris.</title>
        <authorList>
            <person name="Aradska J."/>
            <person name="Bulat T."/>
            <person name="Smidak R."/>
            <person name="Sarate P."/>
            <person name="Gangsoo J."/>
            <person name="Sialana F."/>
            <person name="Bilban M."/>
            <person name="Lubec G."/>
        </authorList>
    </citation>
    <scope>NUCLEOTIDE SEQUENCE</scope>
    <source>
        <tissue evidence="2">Skin</tissue>
    </source>
</reference>
<evidence type="ECO:0000256" key="1">
    <source>
        <dbReference type="SAM" id="MobiDB-lite"/>
    </source>
</evidence>
<feature type="non-terminal residue" evidence="2">
    <location>
        <position position="1"/>
    </location>
</feature>
<gene>
    <name evidence="2" type="primary">ORF144922</name>
</gene>
<dbReference type="EMBL" id="HACG01037995">
    <property type="protein sequence ID" value="CEK84860.1"/>
    <property type="molecule type" value="Transcribed_RNA"/>
</dbReference>
<dbReference type="AlphaFoldDB" id="A0A0B7AY91"/>
<accession>A0A0B7AY91</accession>
<evidence type="ECO:0000313" key="2">
    <source>
        <dbReference type="EMBL" id="CEK84860.1"/>
    </source>
</evidence>
<organism evidence="2">
    <name type="scientific">Arion vulgaris</name>
    <dbReference type="NCBI Taxonomy" id="1028688"/>
    <lineage>
        <taxon>Eukaryota</taxon>
        <taxon>Metazoa</taxon>
        <taxon>Spiralia</taxon>
        <taxon>Lophotrochozoa</taxon>
        <taxon>Mollusca</taxon>
        <taxon>Gastropoda</taxon>
        <taxon>Heterobranchia</taxon>
        <taxon>Euthyneura</taxon>
        <taxon>Panpulmonata</taxon>
        <taxon>Eupulmonata</taxon>
        <taxon>Stylommatophora</taxon>
        <taxon>Helicina</taxon>
        <taxon>Arionoidea</taxon>
        <taxon>Arionidae</taxon>
        <taxon>Arion</taxon>
    </lineage>
</organism>
<proteinExistence type="predicted"/>
<feature type="region of interest" description="Disordered" evidence="1">
    <location>
        <begin position="45"/>
        <end position="66"/>
    </location>
</feature>